<dbReference type="Pfam" id="PF03645">
    <property type="entry name" value="Tctex-1"/>
    <property type="match status" value="1"/>
</dbReference>
<dbReference type="PANTHER" id="PTHR21255">
    <property type="entry name" value="T-COMPLEX-ASSOCIATED-TESTIS-EXPRESSED 1/ DYNEIN LIGHT CHAIN"/>
    <property type="match status" value="1"/>
</dbReference>
<accession>G3PUM6</accession>
<reference evidence="3 4" key="1">
    <citation type="journal article" date="2021" name="G3 (Bethesda)">
        <title>Improved contiguity of the threespine stickleback genome using long-read sequencing.</title>
        <authorList>
            <person name="Nath S."/>
            <person name="Shaw D.E."/>
            <person name="White M.A."/>
        </authorList>
    </citation>
    <scope>NUCLEOTIDE SEQUENCE [LARGE SCALE GENOMIC DNA]</scope>
    <source>
        <strain evidence="3 4">Lake Benthic</strain>
    </source>
</reference>
<dbReference type="OMA" id="CRQMAKT"/>
<feature type="compositionally biased region" description="Basic and acidic residues" evidence="2">
    <location>
        <begin position="28"/>
        <end position="38"/>
    </location>
</feature>
<dbReference type="eggNOG" id="KOG4108">
    <property type="taxonomic scope" value="Eukaryota"/>
</dbReference>
<organism evidence="3 4">
    <name type="scientific">Gasterosteus aculeatus aculeatus</name>
    <name type="common">three-spined stickleback</name>
    <dbReference type="NCBI Taxonomy" id="481459"/>
    <lineage>
        <taxon>Eukaryota</taxon>
        <taxon>Metazoa</taxon>
        <taxon>Chordata</taxon>
        <taxon>Craniata</taxon>
        <taxon>Vertebrata</taxon>
        <taxon>Euteleostomi</taxon>
        <taxon>Actinopterygii</taxon>
        <taxon>Neopterygii</taxon>
        <taxon>Teleostei</taxon>
        <taxon>Neoteleostei</taxon>
        <taxon>Acanthomorphata</taxon>
        <taxon>Eupercaria</taxon>
        <taxon>Perciformes</taxon>
        <taxon>Cottioidei</taxon>
        <taxon>Gasterosteales</taxon>
        <taxon>Gasterosteidae</taxon>
        <taxon>Gasterosteus</taxon>
    </lineage>
</organism>
<comment type="similarity">
    <text evidence="1">Belongs to the dynein light chain Tctex-type family.</text>
</comment>
<dbReference type="STRING" id="69293.ENSGACP00000021313"/>
<keyword evidence="4" id="KW-1185">Reference proteome</keyword>
<reference evidence="3" key="2">
    <citation type="submission" date="2025-08" db="UniProtKB">
        <authorList>
            <consortium name="Ensembl"/>
        </authorList>
    </citation>
    <scope>IDENTIFICATION</scope>
</reference>
<dbReference type="GO" id="GO:0005737">
    <property type="term" value="C:cytoplasm"/>
    <property type="evidence" value="ECO:0007669"/>
    <property type="project" value="TreeGrafter"/>
</dbReference>
<name>G3PUM6_GASAC</name>
<sequence>MSELPQLKTLKWETEVGGVPPEGSHGLRGKETTGRTKDSVSTASYSDELAHHDDNARMTTTMENTYQLGPSKRIPVPAVTEILKDVLTSYLQLEKYEVEWSRKMTKTICEVIKSRVKELMIPRYKIVVLVTIGQLTGESMLISSRCLWDASNDTFASYSFKNSSLFGLATVYAVYFE</sequence>
<dbReference type="InParanoid" id="G3PUM6"/>
<dbReference type="InterPro" id="IPR005334">
    <property type="entry name" value="Tctex-1-like"/>
</dbReference>
<reference evidence="3" key="3">
    <citation type="submission" date="2025-09" db="UniProtKB">
        <authorList>
            <consortium name="Ensembl"/>
        </authorList>
    </citation>
    <scope>IDENTIFICATION</scope>
</reference>
<dbReference type="CDD" id="cd21458">
    <property type="entry name" value="DLC-like_TCTEX1D1"/>
    <property type="match status" value="1"/>
</dbReference>
<evidence type="ECO:0000313" key="3">
    <source>
        <dbReference type="Ensembl" id="ENSGACP00000021313.1"/>
    </source>
</evidence>
<dbReference type="AlphaFoldDB" id="G3PUM6"/>
<proteinExistence type="inferred from homology"/>
<dbReference type="Proteomes" id="UP000007635">
    <property type="component" value="Chromosome III"/>
</dbReference>
<dbReference type="GO" id="GO:0005868">
    <property type="term" value="C:cytoplasmic dynein complex"/>
    <property type="evidence" value="ECO:0007669"/>
    <property type="project" value="TreeGrafter"/>
</dbReference>
<evidence type="ECO:0000256" key="1">
    <source>
        <dbReference type="ARBA" id="ARBA00005361"/>
    </source>
</evidence>
<dbReference type="PANTHER" id="PTHR21255:SF64">
    <property type="entry name" value="DYNEIN LIGHT CHAIN TCTEX-TYPE 5"/>
    <property type="match status" value="1"/>
</dbReference>
<protein>
    <submittedName>
        <fullName evidence="3">Dynein light chain Tctex-type family member 5</fullName>
    </submittedName>
</protein>
<feature type="region of interest" description="Disordered" evidence="2">
    <location>
        <begin position="14"/>
        <end position="50"/>
    </location>
</feature>
<dbReference type="Gene3D" id="3.30.1140.40">
    <property type="entry name" value="Tctex-1"/>
    <property type="match status" value="1"/>
</dbReference>
<dbReference type="InterPro" id="IPR038586">
    <property type="entry name" value="Tctex-1-like_sf"/>
</dbReference>
<dbReference type="OrthoDB" id="10248487at2759"/>
<dbReference type="Bgee" id="ENSGACG00000016155">
    <property type="expression patterns" value="Expressed in testis and 2 other cell types or tissues"/>
</dbReference>
<evidence type="ECO:0000256" key="2">
    <source>
        <dbReference type="SAM" id="MobiDB-lite"/>
    </source>
</evidence>
<dbReference type="FunCoup" id="G3PUM6">
    <property type="interactions" value="4"/>
</dbReference>
<dbReference type="GO" id="GO:0045505">
    <property type="term" value="F:dynein intermediate chain binding"/>
    <property type="evidence" value="ECO:0007669"/>
    <property type="project" value="TreeGrafter"/>
</dbReference>
<evidence type="ECO:0000313" key="4">
    <source>
        <dbReference type="Proteomes" id="UP000007635"/>
    </source>
</evidence>
<dbReference type="GeneTree" id="ENSGT00940000160185"/>
<dbReference type="Ensembl" id="ENSGACT00000021354.2">
    <property type="protein sequence ID" value="ENSGACP00000021313.1"/>
    <property type="gene ID" value="ENSGACG00000016155.2"/>
</dbReference>
<dbReference type="GO" id="GO:0007018">
    <property type="term" value="P:microtubule-based movement"/>
    <property type="evidence" value="ECO:0007669"/>
    <property type="project" value="TreeGrafter"/>
</dbReference>